<sequence length="107" mass="11908">MFICFLTSLFGSQAVNGSHVLARRYDHLARVNHSLGYQIRCMKKDLSHKRGMIEGMDKERATLKDELSTLSNLSEERANEVVNLNKELSSEKEAAMGLGRGEGEPPG</sequence>
<organism evidence="2 3">
    <name type="scientific">Lithospermum erythrorhizon</name>
    <name type="common">Purple gromwell</name>
    <name type="synonym">Lithospermum officinale var. erythrorhizon</name>
    <dbReference type="NCBI Taxonomy" id="34254"/>
    <lineage>
        <taxon>Eukaryota</taxon>
        <taxon>Viridiplantae</taxon>
        <taxon>Streptophyta</taxon>
        <taxon>Embryophyta</taxon>
        <taxon>Tracheophyta</taxon>
        <taxon>Spermatophyta</taxon>
        <taxon>Magnoliopsida</taxon>
        <taxon>eudicotyledons</taxon>
        <taxon>Gunneridae</taxon>
        <taxon>Pentapetalae</taxon>
        <taxon>asterids</taxon>
        <taxon>lamiids</taxon>
        <taxon>Boraginales</taxon>
        <taxon>Boraginaceae</taxon>
        <taxon>Boraginoideae</taxon>
        <taxon>Lithospermeae</taxon>
        <taxon>Lithospermum</taxon>
    </lineage>
</organism>
<evidence type="ECO:0000313" key="3">
    <source>
        <dbReference type="Proteomes" id="UP001454036"/>
    </source>
</evidence>
<feature type="signal peptide" evidence="1">
    <location>
        <begin position="1"/>
        <end position="17"/>
    </location>
</feature>
<reference evidence="2 3" key="1">
    <citation type="submission" date="2024-01" db="EMBL/GenBank/DDBJ databases">
        <title>The complete chloroplast genome sequence of Lithospermum erythrorhizon: insights into the phylogenetic relationship among Boraginaceae species and the maternal lineages of purple gromwells.</title>
        <authorList>
            <person name="Okada T."/>
            <person name="Watanabe K."/>
        </authorList>
    </citation>
    <scope>NUCLEOTIDE SEQUENCE [LARGE SCALE GENOMIC DNA]</scope>
</reference>
<feature type="chain" id="PRO_5043371511" evidence="1">
    <location>
        <begin position="18"/>
        <end position="107"/>
    </location>
</feature>
<dbReference type="EMBL" id="BAABME010006996">
    <property type="protein sequence ID" value="GAA0169847.1"/>
    <property type="molecule type" value="Genomic_DNA"/>
</dbReference>
<evidence type="ECO:0000256" key="1">
    <source>
        <dbReference type="SAM" id="SignalP"/>
    </source>
</evidence>
<dbReference type="Proteomes" id="UP001454036">
    <property type="component" value="Unassembled WGS sequence"/>
</dbReference>
<gene>
    <name evidence="2" type="ORF">LIER_24235</name>
</gene>
<proteinExistence type="predicted"/>
<comment type="caution">
    <text evidence="2">The sequence shown here is derived from an EMBL/GenBank/DDBJ whole genome shotgun (WGS) entry which is preliminary data.</text>
</comment>
<name>A0AAV3R4F4_LITER</name>
<keyword evidence="1" id="KW-0732">Signal</keyword>
<dbReference type="AlphaFoldDB" id="A0AAV3R4F4"/>
<protein>
    <submittedName>
        <fullName evidence="2">Uncharacterized protein</fullName>
    </submittedName>
</protein>
<accession>A0AAV3R4F4</accession>
<keyword evidence="3" id="KW-1185">Reference proteome</keyword>
<evidence type="ECO:0000313" key="2">
    <source>
        <dbReference type="EMBL" id="GAA0169847.1"/>
    </source>
</evidence>